<dbReference type="Proteomes" id="UP000694544">
    <property type="component" value="Unplaced"/>
</dbReference>
<organism evidence="1 2">
    <name type="scientific">Moschus moschiferus</name>
    <name type="common">Siberian musk deer</name>
    <name type="synonym">Moschus sibiricus</name>
    <dbReference type="NCBI Taxonomy" id="68415"/>
    <lineage>
        <taxon>Eukaryota</taxon>
        <taxon>Metazoa</taxon>
        <taxon>Chordata</taxon>
        <taxon>Craniata</taxon>
        <taxon>Vertebrata</taxon>
        <taxon>Euteleostomi</taxon>
        <taxon>Mammalia</taxon>
        <taxon>Eutheria</taxon>
        <taxon>Laurasiatheria</taxon>
        <taxon>Artiodactyla</taxon>
        <taxon>Ruminantia</taxon>
        <taxon>Pecora</taxon>
        <taxon>Moschidae</taxon>
        <taxon>Moschus</taxon>
    </lineage>
</organism>
<name>A0A8C6FY11_MOSMO</name>
<reference evidence="1" key="2">
    <citation type="submission" date="2025-09" db="UniProtKB">
        <authorList>
            <consortium name="Ensembl"/>
        </authorList>
    </citation>
    <scope>IDENTIFICATION</scope>
</reference>
<dbReference type="AlphaFoldDB" id="A0A8C6FY11"/>
<keyword evidence="2" id="KW-1185">Reference proteome</keyword>
<accession>A0A8C6FY11</accession>
<reference evidence="1" key="1">
    <citation type="submission" date="2025-08" db="UniProtKB">
        <authorList>
            <consortium name="Ensembl"/>
        </authorList>
    </citation>
    <scope>IDENTIFICATION</scope>
</reference>
<dbReference type="Ensembl" id="ENSMMST00000033740.1">
    <property type="protein sequence ID" value="ENSMMSP00000030659.1"/>
    <property type="gene ID" value="ENSMMSG00000022872.1"/>
</dbReference>
<dbReference type="GeneTree" id="ENSGT00960000189795"/>
<evidence type="ECO:0000313" key="2">
    <source>
        <dbReference type="Proteomes" id="UP000694544"/>
    </source>
</evidence>
<proteinExistence type="predicted"/>
<protein>
    <submittedName>
        <fullName evidence="1">Uncharacterized protein</fullName>
    </submittedName>
</protein>
<evidence type="ECO:0000313" key="1">
    <source>
        <dbReference type="Ensembl" id="ENSMMSP00000030659.1"/>
    </source>
</evidence>
<sequence length="73" mass="8318">MESETHNVKKRNFCNNTADHSIDLPRKMISNFTNKNMKEHARPPSISFCVIVFSSHPQRFPASDSFPVSQLVA</sequence>